<protein>
    <submittedName>
        <fullName evidence="1">Uncharacterized protein</fullName>
    </submittedName>
</protein>
<dbReference type="EMBL" id="LAZR01000407">
    <property type="protein sequence ID" value="KKN70230.1"/>
    <property type="molecule type" value="Genomic_DNA"/>
</dbReference>
<evidence type="ECO:0000313" key="1">
    <source>
        <dbReference type="EMBL" id="KKN70230.1"/>
    </source>
</evidence>
<organism evidence="1">
    <name type="scientific">marine sediment metagenome</name>
    <dbReference type="NCBI Taxonomy" id="412755"/>
    <lineage>
        <taxon>unclassified sequences</taxon>
        <taxon>metagenomes</taxon>
        <taxon>ecological metagenomes</taxon>
    </lineage>
</organism>
<name>A0A0F9SMI2_9ZZZZ</name>
<comment type="caution">
    <text evidence="1">The sequence shown here is derived from an EMBL/GenBank/DDBJ whole genome shotgun (WGS) entry which is preliminary data.</text>
</comment>
<gene>
    <name evidence="1" type="ORF">LCGC14_0432540</name>
</gene>
<reference evidence="1" key="1">
    <citation type="journal article" date="2015" name="Nature">
        <title>Complex archaea that bridge the gap between prokaryotes and eukaryotes.</title>
        <authorList>
            <person name="Spang A."/>
            <person name="Saw J.H."/>
            <person name="Jorgensen S.L."/>
            <person name="Zaremba-Niedzwiedzka K."/>
            <person name="Martijn J."/>
            <person name="Lind A.E."/>
            <person name="van Eijk R."/>
            <person name="Schleper C."/>
            <person name="Guy L."/>
            <person name="Ettema T.J."/>
        </authorList>
    </citation>
    <scope>NUCLEOTIDE SEQUENCE</scope>
</reference>
<dbReference type="AlphaFoldDB" id="A0A0F9SMI2"/>
<accession>A0A0F9SMI2</accession>
<proteinExistence type="predicted"/>
<sequence length="62" mass="7435">MKTKKSKLQREIRKHGPALFEKYSNYFTPNSEQALSQIWVKNYNARKEAESNKSHTLKFFKK</sequence>